<organism evidence="1 2">
    <name type="scientific">Anabarilius grahami</name>
    <name type="common">Kanglang fish</name>
    <name type="synonym">Barilius grahami</name>
    <dbReference type="NCBI Taxonomy" id="495550"/>
    <lineage>
        <taxon>Eukaryota</taxon>
        <taxon>Metazoa</taxon>
        <taxon>Chordata</taxon>
        <taxon>Craniata</taxon>
        <taxon>Vertebrata</taxon>
        <taxon>Euteleostomi</taxon>
        <taxon>Actinopterygii</taxon>
        <taxon>Neopterygii</taxon>
        <taxon>Teleostei</taxon>
        <taxon>Ostariophysi</taxon>
        <taxon>Cypriniformes</taxon>
        <taxon>Xenocyprididae</taxon>
        <taxon>Xenocypridinae</taxon>
        <taxon>Xenocypridinae incertae sedis</taxon>
        <taxon>Anabarilius</taxon>
    </lineage>
</organism>
<name>A0A3N0Y395_ANAGA</name>
<protein>
    <submittedName>
        <fullName evidence="1">Uncharacterized protein</fullName>
    </submittedName>
</protein>
<dbReference type="Proteomes" id="UP000281406">
    <property type="component" value="Unassembled WGS sequence"/>
</dbReference>
<proteinExistence type="predicted"/>
<comment type="caution">
    <text evidence="1">The sequence shown here is derived from an EMBL/GenBank/DDBJ whole genome shotgun (WGS) entry which is preliminary data.</text>
</comment>
<dbReference type="AlphaFoldDB" id="A0A3N0Y395"/>
<accession>A0A3N0Y395</accession>
<evidence type="ECO:0000313" key="1">
    <source>
        <dbReference type="EMBL" id="ROL40656.1"/>
    </source>
</evidence>
<dbReference type="EMBL" id="RJVU01053127">
    <property type="protein sequence ID" value="ROL40656.1"/>
    <property type="molecule type" value="Genomic_DNA"/>
</dbReference>
<reference evidence="1 2" key="1">
    <citation type="submission" date="2018-10" db="EMBL/GenBank/DDBJ databases">
        <title>Genome assembly for a Yunnan-Guizhou Plateau 3E fish, Anabarilius grahami (Regan), and its evolutionary and genetic applications.</title>
        <authorList>
            <person name="Jiang W."/>
        </authorList>
    </citation>
    <scope>NUCLEOTIDE SEQUENCE [LARGE SCALE GENOMIC DNA]</scope>
    <source>
        <strain evidence="1">AG-KIZ</strain>
        <tissue evidence="1">Muscle</tissue>
    </source>
</reference>
<keyword evidence="2" id="KW-1185">Reference proteome</keyword>
<evidence type="ECO:0000313" key="2">
    <source>
        <dbReference type="Proteomes" id="UP000281406"/>
    </source>
</evidence>
<sequence>MNPELSFSWDDANKERDVNHAPRLCTQSRLRCASIIQKVSLKKDRCLLYTSVILVRLSRQMTVKTVLSVSEDERFGKRGHLLCRPPLARNNMQLGITPRVPEASGVIFWGLEVFRPLARRPFSPNLHC</sequence>
<gene>
    <name evidence="1" type="ORF">DPX16_9650</name>
</gene>